<dbReference type="Proteomes" id="UP000325003">
    <property type="component" value="Unassembled WGS sequence"/>
</dbReference>
<dbReference type="EMBL" id="VUJV01000001">
    <property type="protein sequence ID" value="KAA1421577.1"/>
    <property type="molecule type" value="Genomic_DNA"/>
</dbReference>
<gene>
    <name evidence="1" type="ORF">F0U44_04645</name>
</gene>
<name>A0A5B1LPU1_9ACTN</name>
<reference evidence="1 2" key="1">
    <citation type="submission" date="2019-09" db="EMBL/GenBank/DDBJ databases">
        <title>Nocardioides panacisoli sp. nov., isolated from the soil of a ginseng field.</title>
        <authorList>
            <person name="Cho C."/>
        </authorList>
    </citation>
    <scope>NUCLEOTIDE SEQUENCE [LARGE SCALE GENOMIC DNA]</scope>
    <source>
        <strain evidence="1 2">BN130099</strain>
    </source>
</reference>
<organism evidence="1 2">
    <name type="scientific">Nocardioides humilatus</name>
    <dbReference type="NCBI Taxonomy" id="2607660"/>
    <lineage>
        <taxon>Bacteria</taxon>
        <taxon>Bacillati</taxon>
        <taxon>Actinomycetota</taxon>
        <taxon>Actinomycetes</taxon>
        <taxon>Propionibacteriales</taxon>
        <taxon>Nocardioidaceae</taxon>
        <taxon>Nocardioides</taxon>
    </lineage>
</organism>
<sequence length="157" mass="16156">MKRLIVVLAVVGTCGVVLLAVLVAGGEARRDPLVGGVVSSATVDATAILRGTAPAGATTIRAFARAAEAEVGEVVETVELPVVIVDRSSQFEVQANLTALPAGFLSSDRWVDIQVRAETANGILWVSRTSVEAGGKEPVDVGSLTRVGRPPIAQDVS</sequence>
<comment type="caution">
    <text evidence="1">The sequence shown here is derived from an EMBL/GenBank/DDBJ whole genome shotgun (WGS) entry which is preliminary data.</text>
</comment>
<protein>
    <submittedName>
        <fullName evidence="1">Uncharacterized protein</fullName>
    </submittedName>
</protein>
<reference evidence="1 2" key="2">
    <citation type="submission" date="2019-09" db="EMBL/GenBank/DDBJ databases">
        <authorList>
            <person name="Jin C."/>
        </authorList>
    </citation>
    <scope>NUCLEOTIDE SEQUENCE [LARGE SCALE GENOMIC DNA]</scope>
    <source>
        <strain evidence="1 2">BN130099</strain>
    </source>
</reference>
<proteinExistence type="predicted"/>
<keyword evidence="2" id="KW-1185">Reference proteome</keyword>
<dbReference type="AlphaFoldDB" id="A0A5B1LPU1"/>
<evidence type="ECO:0000313" key="1">
    <source>
        <dbReference type="EMBL" id="KAA1421577.1"/>
    </source>
</evidence>
<dbReference type="RefSeq" id="WP_149727037.1">
    <property type="nucleotide sequence ID" value="NZ_VUJV01000001.1"/>
</dbReference>
<evidence type="ECO:0000313" key="2">
    <source>
        <dbReference type="Proteomes" id="UP000325003"/>
    </source>
</evidence>
<accession>A0A5B1LPU1</accession>